<dbReference type="HOGENOM" id="CLU_2073594_0_0_1"/>
<reference evidence="2" key="1">
    <citation type="journal article" date="2011" name="Nat. Commun.">
        <title>Effector diversification within compartments of the Leptosphaeria maculans genome affected by Repeat-Induced Point mutations.</title>
        <authorList>
            <person name="Rouxel T."/>
            <person name="Grandaubert J."/>
            <person name="Hane J.K."/>
            <person name="Hoede C."/>
            <person name="van de Wouw A.P."/>
            <person name="Couloux A."/>
            <person name="Dominguez V."/>
            <person name="Anthouard V."/>
            <person name="Bally P."/>
            <person name="Bourras S."/>
            <person name="Cozijnsen A.J."/>
            <person name="Ciuffetti L.M."/>
            <person name="Degrave A."/>
            <person name="Dilmaghani A."/>
            <person name="Duret L."/>
            <person name="Fudal I."/>
            <person name="Goodwin S.B."/>
            <person name="Gout L."/>
            <person name="Glaser N."/>
            <person name="Linglin J."/>
            <person name="Kema G.H.J."/>
            <person name="Lapalu N."/>
            <person name="Lawrence C.B."/>
            <person name="May K."/>
            <person name="Meyer M."/>
            <person name="Ollivier B."/>
            <person name="Poulain J."/>
            <person name="Schoch C.L."/>
            <person name="Simon A."/>
            <person name="Spatafora J.W."/>
            <person name="Stachowiak A."/>
            <person name="Turgeon B.G."/>
            <person name="Tyler B.M."/>
            <person name="Vincent D."/>
            <person name="Weissenbach J."/>
            <person name="Amselem J."/>
            <person name="Quesneville H."/>
            <person name="Oliver R.P."/>
            <person name="Wincker P."/>
            <person name="Balesdent M.-H."/>
            <person name="Howlett B.J."/>
        </authorList>
    </citation>
    <scope>NUCLEOTIDE SEQUENCE [LARGE SCALE GENOMIC DNA]</scope>
    <source>
        <strain evidence="2">JN3 / isolate v23.1.3 / race Av1-4-5-6-7-8</strain>
    </source>
</reference>
<gene>
    <name evidence="1" type="ORF">LEMA_P024270.1</name>
</gene>
<keyword evidence="2" id="KW-1185">Reference proteome</keyword>
<organism evidence="2">
    <name type="scientific">Leptosphaeria maculans (strain JN3 / isolate v23.1.3 / race Av1-4-5-6-7-8)</name>
    <name type="common">Blackleg fungus</name>
    <name type="synonym">Phoma lingam</name>
    <dbReference type="NCBI Taxonomy" id="985895"/>
    <lineage>
        <taxon>Eukaryota</taxon>
        <taxon>Fungi</taxon>
        <taxon>Dikarya</taxon>
        <taxon>Ascomycota</taxon>
        <taxon>Pezizomycotina</taxon>
        <taxon>Dothideomycetes</taxon>
        <taxon>Pleosporomycetidae</taxon>
        <taxon>Pleosporales</taxon>
        <taxon>Pleosporineae</taxon>
        <taxon>Leptosphaeriaceae</taxon>
        <taxon>Plenodomus</taxon>
        <taxon>Plenodomus lingam/Leptosphaeria maculans species complex</taxon>
    </lineage>
</organism>
<dbReference type="Proteomes" id="UP000002668">
    <property type="component" value="Genome"/>
</dbReference>
<evidence type="ECO:0000313" key="1">
    <source>
        <dbReference type="EMBL" id="CBX95275.1"/>
    </source>
</evidence>
<dbReference type="InParanoid" id="E4ZX65"/>
<sequence>MQLSFSTYVRFWRASARWDGAGGQRENTNKAHSSPTASWIEAVPVAGPPRTRLLALGLESSLSTCPPVRARAQSTRTWLRIAVKGTEHGPTGQEDGELMDGLLHPLLSRACPIVGRYV</sequence>
<evidence type="ECO:0000313" key="2">
    <source>
        <dbReference type="Proteomes" id="UP000002668"/>
    </source>
</evidence>
<accession>E4ZX65</accession>
<dbReference type="VEuPathDB" id="FungiDB:LEMA_P024270.1"/>
<proteinExistence type="predicted"/>
<dbReference type="EMBL" id="FP929127">
    <property type="protein sequence ID" value="CBX95275.1"/>
    <property type="molecule type" value="Genomic_DNA"/>
</dbReference>
<dbReference type="AlphaFoldDB" id="E4ZX65"/>
<name>E4ZX65_LEPMJ</name>
<protein>
    <submittedName>
        <fullName evidence="1">Predicted protein</fullName>
    </submittedName>
</protein>